<organism evidence="1 2">
    <name type="scientific">Mycoplasmopsis gallinarum</name>
    <dbReference type="NCBI Taxonomy" id="29557"/>
    <lineage>
        <taxon>Bacteria</taxon>
        <taxon>Bacillati</taxon>
        <taxon>Mycoplasmatota</taxon>
        <taxon>Mycoplasmoidales</taxon>
        <taxon>Metamycoplasmataceae</taxon>
        <taxon>Mycoplasmopsis</taxon>
    </lineage>
</organism>
<dbReference type="OrthoDB" id="394538at2"/>
<dbReference type="PATRIC" id="fig|29557.3.peg.557"/>
<sequence>MIFLYENNEFYNHELLKKLFLFLEKLDWDNALLSRDYHRQLCKLNKANLNLINLDLEINEILTSQINQNWLKIKRWRSEHLILKTQNKANYQIFSYINQKICDFFFLKKLWFFKKEKNKTSFVWNPLKVLNRRVISFKNSSNFDFKLNYWNPYSKLSESFLAFLLLNFLYEESRLMNKKFDNYYVVLSNDASPAFVNFLEQINLKIEWYQNEKHYELLNNENCFFAYVEGKFNLNPKLNSYFDNYNFLIVFILMLNTYKNRNNLLLYKINQLQTLYGVYKNTQKHIKIKNLNFETLALKLDELSKLKNPLIEKINLIGTWNLNKFCIYKIELKHHSQIIIWFDPRKDEILIEFNLCLEYQNLNNLSLLKKLRIIILFYKLRKKIKNLLFNK</sequence>
<name>A0A162MH96_9BACT</name>
<dbReference type="EMBL" id="LVLH01000046">
    <property type="protein sequence ID" value="OAB48705.1"/>
    <property type="molecule type" value="Genomic_DNA"/>
</dbReference>
<evidence type="ECO:0000313" key="2">
    <source>
        <dbReference type="Proteomes" id="UP000076983"/>
    </source>
</evidence>
<protein>
    <submittedName>
        <fullName evidence="1">Uncharacterized protein</fullName>
    </submittedName>
</protein>
<proteinExistence type="predicted"/>
<accession>A0A162MH96</accession>
<comment type="caution">
    <text evidence="1">The sequence shown here is derived from an EMBL/GenBank/DDBJ whole genome shotgun (WGS) entry which is preliminary data.</text>
</comment>
<dbReference type="AlphaFoldDB" id="A0A162MH96"/>
<dbReference type="STRING" id="29557.MGALLINA_05510"/>
<dbReference type="NCBIfam" id="NF045968">
    <property type="entry name" value="mutase_MAG5620"/>
    <property type="match status" value="1"/>
</dbReference>
<dbReference type="Proteomes" id="UP000076983">
    <property type="component" value="Unassembled WGS sequence"/>
</dbReference>
<gene>
    <name evidence="1" type="ORF">MGALLINA_05510</name>
</gene>
<evidence type="ECO:0000313" key="1">
    <source>
        <dbReference type="EMBL" id="OAB48705.1"/>
    </source>
</evidence>
<reference evidence="1 2" key="1">
    <citation type="submission" date="2016-03" db="EMBL/GenBank/DDBJ databases">
        <title>Genome sequence of Mycoplasma gallinarum strain Mgn_IPT.</title>
        <authorList>
            <person name="Yacoub E."/>
            <person name="Sirand-Pugnet P."/>
            <person name="Barre A."/>
            <person name="Maurier F."/>
            <person name="Blanchard A."/>
            <person name="Ben Abdelmoumen B.M."/>
        </authorList>
    </citation>
    <scope>NUCLEOTIDE SEQUENCE [LARGE SCALE GENOMIC DNA]</scope>
    <source>
        <strain evidence="1 2">Mgn_IPT</strain>
    </source>
</reference>
<keyword evidence="2" id="KW-1185">Reference proteome</keyword>
<dbReference type="RefSeq" id="WP_063626318.1">
    <property type="nucleotide sequence ID" value="NZ_LVLH01000046.1"/>
</dbReference>